<keyword evidence="2" id="KW-1185">Reference proteome</keyword>
<proteinExistence type="predicted"/>
<gene>
    <name evidence="1" type="ORF">L9F63_010659</name>
</gene>
<comment type="caution">
    <text evidence="1">The sequence shown here is derived from an EMBL/GenBank/DDBJ whole genome shotgun (WGS) entry which is preliminary data.</text>
</comment>
<reference evidence="1" key="2">
    <citation type="submission" date="2023-05" db="EMBL/GenBank/DDBJ databases">
        <authorList>
            <person name="Fouks B."/>
        </authorList>
    </citation>
    <scope>NUCLEOTIDE SEQUENCE</scope>
    <source>
        <strain evidence="1">Stay&amp;Tobe</strain>
        <tissue evidence="1">Testes</tissue>
    </source>
</reference>
<reference evidence="1" key="1">
    <citation type="journal article" date="2023" name="IScience">
        <title>Live-bearing cockroach genome reveals convergent evolutionary mechanisms linked to viviparity in insects and beyond.</title>
        <authorList>
            <person name="Fouks B."/>
            <person name="Harrison M.C."/>
            <person name="Mikhailova A.A."/>
            <person name="Marchal E."/>
            <person name="English S."/>
            <person name="Carruthers M."/>
            <person name="Jennings E.C."/>
            <person name="Chiamaka E.L."/>
            <person name="Frigard R.A."/>
            <person name="Pippel M."/>
            <person name="Attardo G.M."/>
            <person name="Benoit J.B."/>
            <person name="Bornberg-Bauer E."/>
            <person name="Tobe S.S."/>
        </authorList>
    </citation>
    <scope>NUCLEOTIDE SEQUENCE</scope>
    <source>
        <strain evidence="1">Stay&amp;Tobe</strain>
    </source>
</reference>
<evidence type="ECO:0000313" key="1">
    <source>
        <dbReference type="EMBL" id="KAJ9598644.1"/>
    </source>
</evidence>
<dbReference type="EMBL" id="JASPKZ010001200">
    <property type="protein sequence ID" value="KAJ9598644.1"/>
    <property type="molecule type" value="Genomic_DNA"/>
</dbReference>
<accession>A0AAD8AGA8</accession>
<organism evidence="1 2">
    <name type="scientific">Diploptera punctata</name>
    <name type="common">Pacific beetle cockroach</name>
    <dbReference type="NCBI Taxonomy" id="6984"/>
    <lineage>
        <taxon>Eukaryota</taxon>
        <taxon>Metazoa</taxon>
        <taxon>Ecdysozoa</taxon>
        <taxon>Arthropoda</taxon>
        <taxon>Hexapoda</taxon>
        <taxon>Insecta</taxon>
        <taxon>Pterygota</taxon>
        <taxon>Neoptera</taxon>
        <taxon>Polyneoptera</taxon>
        <taxon>Dictyoptera</taxon>
        <taxon>Blattodea</taxon>
        <taxon>Blaberoidea</taxon>
        <taxon>Blaberidae</taxon>
        <taxon>Diplopterinae</taxon>
        <taxon>Diploptera</taxon>
    </lineage>
</organism>
<protein>
    <submittedName>
        <fullName evidence="1">Uncharacterized protein</fullName>
    </submittedName>
</protein>
<dbReference type="Proteomes" id="UP001233999">
    <property type="component" value="Unassembled WGS sequence"/>
</dbReference>
<name>A0AAD8AGA8_DIPPU</name>
<sequence>MHRQPPSLHSTVMDRAIESEPMVYVRLNESIDGSQGAIKLNNNNDQQTLTSYKMPGLLDAAVSLADEDGFLPAYSTVPYTTTSQQVKFTFSVYDI</sequence>
<dbReference type="AlphaFoldDB" id="A0AAD8AGA8"/>
<evidence type="ECO:0000313" key="2">
    <source>
        <dbReference type="Proteomes" id="UP001233999"/>
    </source>
</evidence>